<keyword evidence="1" id="KW-1133">Transmembrane helix</keyword>
<feature type="transmembrane region" description="Helical" evidence="1">
    <location>
        <begin position="99"/>
        <end position="123"/>
    </location>
</feature>
<feature type="non-terminal residue" evidence="2">
    <location>
        <position position="1"/>
    </location>
</feature>
<dbReference type="AlphaFoldDB" id="A0A6G0VRQ9"/>
<dbReference type="Proteomes" id="UP000478052">
    <property type="component" value="Unassembled WGS sequence"/>
</dbReference>
<comment type="caution">
    <text evidence="2">The sequence shown here is derived from an EMBL/GenBank/DDBJ whole genome shotgun (WGS) entry which is preliminary data.</text>
</comment>
<keyword evidence="1" id="KW-0812">Transmembrane</keyword>
<dbReference type="EMBL" id="VUJU01012772">
    <property type="protein sequence ID" value="KAF0706814.1"/>
    <property type="molecule type" value="Genomic_DNA"/>
</dbReference>
<reference evidence="2 3" key="1">
    <citation type="submission" date="2019-08" db="EMBL/GenBank/DDBJ databases">
        <title>Whole genome of Aphis craccivora.</title>
        <authorList>
            <person name="Voronova N.V."/>
            <person name="Shulinski R.S."/>
            <person name="Bandarenka Y.V."/>
            <person name="Zhorov D.G."/>
            <person name="Warner D."/>
        </authorList>
    </citation>
    <scope>NUCLEOTIDE SEQUENCE [LARGE SCALE GENOMIC DNA]</scope>
    <source>
        <strain evidence="2">180601</strain>
        <tissue evidence="2">Whole Body</tissue>
    </source>
</reference>
<feature type="transmembrane region" description="Helical" evidence="1">
    <location>
        <begin position="129"/>
        <end position="147"/>
    </location>
</feature>
<evidence type="ECO:0000256" key="1">
    <source>
        <dbReference type="SAM" id="Phobius"/>
    </source>
</evidence>
<evidence type="ECO:0000313" key="2">
    <source>
        <dbReference type="EMBL" id="KAF0706814.1"/>
    </source>
</evidence>
<evidence type="ECO:0000313" key="3">
    <source>
        <dbReference type="Proteomes" id="UP000478052"/>
    </source>
</evidence>
<proteinExistence type="predicted"/>
<organism evidence="2 3">
    <name type="scientific">Aphis craccivora</name>
    <name type="common">Cowpea aphid</name>
    <dbReference type="NCBI Taxonomy" id="307492"/>
    <lineage>
        <taxon>Eukaryota</taxon>
        <taxon>Metazoa</taxon>
        <taxon>Ecdysozoa</taxon>
        <taxon>Arthropoda</taxon>
        <taxon>Hexapoda</taxon>
        <taxon>Insecta</taxon>
        <taxon>Pterygota</taxon>
        <taxon>Neoptera</taxon>
        <taxon>Paraneoptera</taxon>
        <taxon>Hemiptera</taxon>
        <taxon>Sternorrhyncha</taxon>
        <taxon>Aphidomorpha</taxon>
        <taxon>Aphidoidea</taxon>
        <taxon>Aphididae</taxon>
        <taxon>Aphidini</taxon>
        <taxon>Aphis</taxon>
        <taxon>Aphis</taxon>
    </lineage>
</organism>
<accession>A0A6G0VRQ9</accession>
<protein>
    <submittedName>
        <fullName evidence="2">Uncharacterized protein</fullName>
    </submittedName>
</protein>
<sequence>KLICRELKKSDIHTLTLNDTSLIKRNIRNARLSVHPNIPKNIAETHAAINEITLVTNTNESFLLVNDNNCGIVGFSTKSNLEVLCGINTIFRGLRMKRFYVHFFQISFFYIHLFYFQLCIFWFKNDVDVIIIRPTTTYLVKLFFWLISMEARHRRNRSSKLIDLSKKSGSLGTVTSSTRRNVAKDSSYGMQPDSNSKVRQWLNVNHVDNDKLLRSNLGSNHPDTLSCSQSFFEVRHDEQIEISNSGMFSENVAIQNKGVQNNSNTICMTDFMNTI</sequence>
<keyword evidence="1" id="KW-0472">Membrane</keyword>
<name>A0A6G0VRQ9_APHCR</name>
<keyword evidence="3" id="KW-1185">Reference proteome</keyword>
<gene>
    <name evidence="2" type="ORF">FWK35_00033042</name>
</gene>